<evidence type="ECO:0000256" key="1">
    <source>
        <dbReference type="SAM" id="MobiDB-lite"/>
    </source>
</evidence>
<name>A0A845SX13_9FIRM</name>
<feature type="compositionally biased region" description="Basic and acidic residues" evidence="1">
    <location>
        <begin position="87"/>
        <end position="100"/>
    </location>
</feature>
<protein>
    <submittedName>
        <fullName evidence="2">Uncharacterized protein</fullName>
    </submittedName>
</protein>
<dbReference type="EMBL" id="VIQT01000009">
    <property type="protein sequence ID" value="NDO38467.1"/>
    <property type="molecule type" value="Genomic_DNA"/>
</dbReference>
<comment type="caution">
    <text evidence="2">The sequence shown here is derived from an EMBL/GenBank/DDBJ whole genome shotgun (WGS) entry which is preliminary data.</text>
</comment>
<sequence length="134" mass="14482">MKYNTVAQWSEFSLFAVAGDRYQKIQRENRHVPPSCKVAVTGGFQRFCGNQRGGHFLPPGVKSGVSFSSALTVAAILAGPGGDMCKDLRQPRVETSESKNAKRHVATQHKLRTKIVSPSADAQSSAQKSQPADP</sequence>
<proteinExistence type="predicted"/>
<evidence type="ECO:0000313" key="3">
    <source>
        <dbReference type="Proteomes" id="UP000462501"/>
    </source>
</evidence>
<dbReference type="AlphaFoldDB" id="A0A845SX13"/>
<feature type="region of interest" description="Disordered" evidence="1">
    <location>
        <begin position="87"/>
        <end position="134"/>
    </location>
</feature>
<organism evidence="2 3">
    <name type="scientific">Anaerotruncus colihominis</name>
    <dbReference type="NCBI Taxonomy" id="169435"/>
    <lineage>
        <taxon>Bacteria</taxon>
        <taxon>Bacillati</taxon>
        <taxon>Bacillota</taxon>
        <taxon>Clostridia</taxon>
        <taxon>Eubacteriales</taxon>
        <taxon>Oscillospiraceae</taxon>
        <taxon>Anaerotruncus</taxon>
    </lineage>
</organism>
<dbReference type="Proteomes" id="UP000462501">
    <property type="component" value="Unassembled WGS sequence"/>
</dbReference>
<feature type="compositionally biased region" description="Low complexity" evidence="1">
    <location>
        <begin position="117"/>
        <end position="134"/>
    </location>
</feature>
<gene>
    <name evidence="2" type="ORF">FMM72_04265</name>
</gene>
<reference evidence="2 3" key="1">
    <citation type="submission" date="2019-06" db="EMBL/GenBank/DDBJ databases">
        <title>Draft genome sequences of 15 bacterial species constituting the stable defined intestinal microbiota of the GM15 gnotobiotic mouse model.</title>
        <authorList>
            <person name="Elie C."/>
            <person name="Mathieu A."/>
            <person name="Saliou A."/>
            <person name="Darnaud M."/>
            <person name="Leulier F."/>
            <person name="Tamellini A."/>
        </authorList>
    </citation>
    <scope>NUCLEOTIDE SEQUENCE [LARGE SCALE GENOMIC DNA]</scope>
    <source>
        <strain evidence="2 3">JM4-15</strain>
    </source>
</reference>
<dbReference type="RefSeq" id="WP_162220704.1">
    <property type="nucleotide sequence ID" value="NZ_JANJZM010000007.1"/>
</dbReference>
<evidence type="ECO:0000313" key="2">
    <source>
        <dbReference type="EMBL" id="NDO38467.1"/>
    </source>
</evidence>
<feature type="compositionally biased region" description="Basic residues" evidence="1">
    <location>
        <begin position="101"/>
        <end position="113"/>
    </location>
</feature>
<accession>A0A845SX13</accession>